<dbReference type="Gene3D" id="3.30.70.80">
    <property type="entry name" value="Peptidase S8 propeptide/proteinase inhibitor I9"/>
    <property type="match status" value="1"/>
</dbReference>
<name>A0A0A1UUG7_9HYPO</name>
<dbReference type="FunFam" id="3.30.70.80:FF:000005">
    <property type="entry name" value="Proteinase inhibitor I2B"/>
    <property type="match status" value="1"/>
</dbReference>
<sequence length="71" mass="7750">MPGYIVTCKDDATEDQIKAAKQHALDQGGKITHEYTLIKGFAVSFPNDAITTLESNEHVKAVELDGEVKAF</sequence>
<dbReference type="GO" id="GO:0004866">
    <property type="term" value="F:endopeptidase inhibitor activity"/>
    <property type="evidence" value="ECO:0007669"/>
    <property type="project" value="TreeGrafter"/>
</dbReference>
<reference evidence="3 4" key="1">
    <citation type="submission" date="2014-02" db="EMBL/GenBank/DDBJ databases">
        <title>The genome sequence of the entomopathogenic fungus Metarhizium robertsii ARSEF 2575.</title>
        <authorList>
            <person name="Giuliano Garisto Donzelli B."/>
            <person name="Roe B.A."/>
            <person name="Macmil S.L."/>
            <person name="Krasnoff S.B."/>
            <person name="Gibson D.M."/>
        </authorList>
    </citation>
    <scope>NUCLEOTIDE SEQUENCE [LARGE SCALE GENOMIC DNA]</scope>
    <source>
        <strain evidence="3 4">ARSEF 2575</strain>
    </source>
</reference>
<dbReference type="Proteomes" id="UP000030151">
    <property type="component" value="Unassembled WGS sequence"/>
</dbReference>
<organism evidence="3 4">
    <name type="scientific">Metarhizium robertsii</name>
    <dbReference type="NCBI Taxonomy" id="568076"/>
    <lineage>
        <taxon>Eukaryota</taxon>
        <taxon>Fungi</taxon>
        <taxon>Dikarya</taxon>
        <taxon>Ascomycota</taxon>
        <taxon>Pezizomycotina</taxon>
        <taxon>Sordariomycetes</taxon>
        <taxon>Hypocreomycetidae</taxon>
        <taxon>Hypocreales</taxon>
        <taxon>Clavicipitaceae</taxon>
        <taxon>Metarhizium</taxon>
    </lineage>
</organism>
<comment type="similarity">
    <text evidence="1">Belongs to the protease inhibitor I9 family.</text>
</comment>
<dbReference type="InterPro" id="IPR052471">
    <property type="entry name" value="PBI_I9"/>
</dbReference>
<evidence type="ECO:0000313" key="3">
    <source>
        <dbReference type="EMBL" id="EXV00999.1"/>
    </source>
</evidence>
<comment type="caution">
    <text evidence="3">The sequence shown here is derived from an EMBL/GenBank/DDBJ whole genome shotgun (WGS) entry which is preliminary data.</text>
</comment>
<dbReference type="HOGENOM" id="CLU_156026_3_1_1"/>
<gene>
    <name evidence="3" type="ORF">X797_006023</name>
</gene>
<dbReference type="InterPro" id="IPR010259">
    <property type="entry name" value="S8pro/Inhibitor_I9"/>
</dbReference>
<accession>A0A0A1UUG7</accession>
<feature type="domain" description="Inhibitor I9" evidence="2">
    <location>
        <begin position="4"/>
        <end position="69"/>
    </location>
</feature>
<dbReference type="InterPro" id="IPR037045">
    <property type="entry name" value="S8pro/Inhibitor_I9_sf"/>
</dbReference>
<dbReference type="SUPFAM" id="SSF54897">
    <property type="entry name" value="Protease propeptides/inhibitors"/>
    <property type="match status" value="1"/>
</dbReference>
<dbReference type="OrthoDB" id="5518345at2759"/>
<evidence type="ECO:0000256" key="1">
    <source>
        <dbReference type="ARBA" id="ARBA00038069"/>
    </source>
</evidence>
<dbReference type="Pfam" id="PF05922">
    <property type="entry name" value="Inhibitor_I9"/>
    <property type="match status" value="1"/>
</dbReference>
<dbReference type="EMBL" id="JELW01000010">
    <property type="protein sequence ID" value="EXV00999.1"/>
    <property type="molecule type" value="Genomic_DNA"/>
</dbReference>
<protein>
    <submittedName>
        <fullName evidence="3">Peptidase inhibitor I9 family protein</fullName>
    </submittedName>
</protein>
<dbReference type="AlphaFoldDB" id="A0A0A1UUG7"/>
<evidence type="ECO:0000259" key="2">
    <source>
        <dbReference type="Pfam" id="PF05922"/>
    </source>
</evidence>
<dbReference type="GO" id="GO:0042144">
    <property type="term" value="P:vacuole fusion, non-autophagic"/>
    <property type="evidence" value="ECO:0007669"/>
    <property type="project" value="TreeGrafter"/>
</dbReference>
<dbReference type="PANTHER" id="PTHR28288">
    <property type="entry name" value="PROTEASE B INHIBITOR 2"/>
    <property type="match status" value="1"/>
</dbReference>
<dbReference type="PANTHER" id="PTHR28288:SF2">
    <property type="entry name" value="PROTEASE B INHIBITOR 2"/>
    <property type="match status" value="1"/>
</dbReference>
<proteinExistence type="inferred from homology"/>
<evidence type="ECO:0000313" key="4">
    <source>
        <dbReference type="Proteomes" id="UP000030151"/>
    </source>
</evidence>